<dbReference type="EMBL" id="MRTJ01000001">
    <property type="protein sequence ID" value="OMF17892.1"/>
    <property type="molecule type" value="Genomic_DNA"/>
</dbReference>
<dbReference type="CDD" id="cd05243">
    <property type="entry name" value="SDR_a5"/>
    <property type="match status" value="1"/>
</dbReference>
<name>A0A1R1C6X5_PAEAM</name>
<protein>
    <submittedName>
        <fullName evidence="2">Sugar epimerase</fullName>
    </submittedName>
</protein>
<dbReference type="SUPFAM" id="SSF51735">
    <property type="entry name" value="NAD(P)-binding Rossmann-fold domains"/>
    <property type="match status" value="1"/>
</dbReference>
<dbReference type="InterPro" id="IPR036291">
    <property type="entry name" value="NAD(P)-bd_dom_sf"/>
</dbReference>
<evidence type="ECO:0000259" key="1">
    <source>
        <dbReference type="Pfam" id="PF13460"/>
    </source>
</evidence>
<dbReference type="Gene3D" id="3.40.50.720">
    <property type="entry name" value="NAD(P)-binding Rossmann-like Domain"/>
    <property type="match status" value="1"/>
</dbReference>
<proteinExistence type="predicted"/>
<reference evidence="2 3" key="1">
    <citation type="submission" date="2016-11" db="EMBL/GenBank/DDBJ databases">
        <title>Paenibacillus species isolates.</title>
        <authorList>
            <person name="Beno S.M."/>
        </authorList>
    </citation>
    <scope>NUCLEOTIDE SEQUENCE [LARGE SCALE GENOMIC DNA]</scope>
    <source>
        <strain evidence="2 3">FSL H8-0246</strain>
    </source>
</reference>
<dbReference type="RefSeq" id="WP_076331097.1">
    <property type="nucleotide sequence ID" value="NZ_MRTJ01000001.1"/>
</dbReference>
<dbReference type="Proteomes" id="UP000187134">
    <property type="component" value="Unassembled WGS sequence"/>
</dbReference>
<feature type="domain" description="NAD(P)-binding" evidence="1">
    <location>
        <begin position="7"/>
        <end position="190"/>
    </location>
</feature>
<dbReference type="PANTHER" id="PTHR15020">
    <property type="entry name" value="FLAVIN REDUCTASE-RELATED"/>
    <property type="match status" value="1"/>
</dbReference>
<dbReference type="InterPro" id="IPR016040">
    <property type="entry name" value="NAD(P)-bd_dom"/>
</dbReference>
<sequence>MKVFVVGSNGQIGQQLIQLLKNSEEHTVLAMVRKQEQADKLSAQGVETVLADLEGTVDSIANAAMGCDAIVFAAGSGGTTGHDKTLLIDLDGAGKTIEAAQKADIDRFIMVSAIQANNRANWHDNILPYYAAKHYADKVLELSGLTYTIIRPGILKTEPGTGKISAAENITSGNIAREDVAQVIMASLSEKNTYNRSFDLIAGEIAIPEALSRL</sequence>
<accession>A0A1R1C6X5</accession>
<organism evidence="2 3">
    <name type="scientific">Paenibacillus amylolyticus</name>
    <dbReference type="NCBI Taxonomy" id="1451"/>
    <lineage>
        <taxon>Bacteria</taxon>
        <taxon>Bacillati</taxon>
        <taxon>Bacillota</taxon>
        <taxon>Bacilli</taxon>
        <taxon>Bacillales</taxon>
        <taxon>Paenibacillaceae</taxon>
        <taxon>Paenibacillus</taxon>
    </lineage>
</organism>
<dbReference type="AlphaFoldDB" id="A0A1R1C6X5"/>
<dbReference type="PANTHER" id="PTHR15020:SF50">
    <property type="entry name" value="UPF0659 PROTEIN YMR090W"/>
    <property type="match status" value="1"/>
</dbReference>
<comment type="caution">
    <text evidence="2">The sequence shown here is derived from an EMBL/GenBank/DDBJ whole genome shotgun (WGS) entry which is preliminary data.</text>
</comment>
<evidence type="ECO:0000313" key="2">
    <source>
        <dbReference type="EMBL" id="OMF17892.1"/>
    </source>
</evidence>
<evidence type="ECO:0000313" key="3">
    <source>
        <dbReference type="Proteomes" id="UP000187134"/>
    </source>
</evidence>
<gene>
    <name evidence="2" type="ORF">BK131_08090</name>
</gene>
<dbReference type="Pfam" id="PF13460">
    <property type="entry name" value="NAD_binding_10"/>
    <property type="match status" value="1"/>
</dbReference>
<dbReference type="OrthoDB" id="9803892at2"/>